<protein>
    <submittedName>
        <fullName evidence="2">Callose synthase 10 isoform X2</fullName>
    </submittedName>
</protein>
<name>A0A2P2MBN7_RHIMU</name>
<dbReference type="EMBL" id="GGEC01047137">
    <property type="protein sequence ID" value="MBX27621.1"/>
    <property type="molecule type" value="Transcribed_RNA"/>
</dbReference>
<keyword evidence="1" id="KW-0472">Membrane</keyword>
<organism evidence="2">
    <name type="scientific">Rhizophora mucronata</name>
    <name type="common">Asiatic mangrove</name>
    <dbReference type="NCBI Taxonomy" id="61149"/>
    <lineage>
        <taxon>Eukaryota</taxon>
        <taxon>Viridiplantae</taxon>
        <taxon>Streptophyta</taxon>
        <taxon>Embryophyta</taxon>
        <taxon>Tracheophyta</taxon>
        <taxon>Spermatophyta</taxon>
        <taxon>Magnoliopsida</taxon>
        <taxon>eudicotyledons</taxon>
        <taxon>Gunneridae</taxon>
        <taxon>Pentapetalae</taxon>
        <taxon>rosids</taxon>
        <taxon>fabids</taxon>
        <taxon>Malpighiales</taxon>
        <taxon>Rhizophoraceae</taxon>
        <taxon>Rhizophora</taxon>
    </lineage>
</organism>
<evidence type="ECO:0000256" key="1">
    <source>
        <dbReference type="SAM" id="Phobius"/>
    </source>
</evidence>
<feature type="transmembrane region" description="Helical" evidence="1">
    <location>
        <begin position="15"/>
        <end position="43"/>
    </location>
</feature>
<reference evidence="2" key="1">
    <citation type="submission" date="2018-02" db="EMBL/GenBank/DDBJ databases">
        <title>Rhizophora mucronata_Transcriptome.</title>
        <authorList>
            <person name="Meera S.P."/>
            <person name="Sreeshan A."/>
            <person name="Augustine A."/>
        </authorList>
    </citation>
    <scope>NUCLEOTIDE SEQUENCE</scope>
    <source>
        <tissue evidence="2">Leaf</tissue>
    </source>
</reference>
<sequence>MIAVFKVCMSKTEVYFFSVCFLLCIVHVSFLVHYFTFLPTILIHHQLTEVKRLCYVLDLIDKLVQNIFP</sequence>
<keyword evidence="1" id="KW-0812">Transmembrane</keyword>
<keyword evidence="1" id="KW-1133">Transmembrane helix</keyword>
<accession>A0A2P2MBN7</accession>
<evidence type="ECO:0000313" key="2">
    <source>
        <dbReference type="EMBL" id="MBX27621.1"/>
    </source>
</evidence>
<proteinExistence type="predicted"/>
<dbReference type="AlphaFoldDB" id="A0A2P2MBN7"/>